<proteinExistence type="predicted"/>
<evidence type="ECO:0000313" key="1">
    <source>
        <dbReference type="EMBL" id="QIP40711.1"/>
    </source>
</evidence>
<reference evidence="1 2" key="1">
    <citation type="submission" date="2020-03" db="EMBL/GenBank/DDBJ databases">
        <title>Screen low temperature-resistant strains for efficient degradation of petroleum hydrocarbons under the low temperature.</title>
        <authorList>
            <person name="Wang Y."/>
            <person name="Chen J."/>
        </authorList>
    </citation>
    <scope>NUCLEOTIDE SEQUENCE [LARGE SCALE GENOMIC DNA]</scope>
    <source>
        <strain evidence="1 2">KB1</strain>
    </source>
</reference>
<sequence>MITGSFLFLLRHPRRQNASAVVNTAADPEVWGERAEGPLLLLRASGNAELDFDVERSKHLIVAVILRHVSSSRPAVAVTDRN</sequence>
<protein>
    <submittedName>
        <fullName evidence="1">Uncharacterized protein</fullName>
    </submittedName>
</protein>
<evidence type="ECO:0000313" key="2">
    <source>
        <dbReference type="Proteomes" id="UP000502345"/>
    </source>
</evidence>
<dbReference type="EMBL" id="CP050124">
    <property type="protein sequence ID" value="QIP40711.1"/>
    <property type="molecule type" value="Genomic_DNA"/>
</dbReference>
<gene>
    <name evidence="1" type="ORF">G9444_3467</name>
</gene>
<organism evidence="1 2">
    <name type="scientific">Rhodococcus erythropolis</name>
    <name type="common">Arthrobacter picolinophilus</name>
    <dbReference type="NCBI Taxonomy" id="1833"/>
    <lineage>
        <taxon>Bacteria</taxon>
        <taxon>Bacillati</taxon>
        <taxon>Actinomycetota</taxon>
        <taxon>Actinomycetes</taxon>
        <taxon>Mycobacteriales</taxon>
        <taxon>Nocardiaceae</taxon>
        <taxon>Rhodococcus</taxon>
        <taxon>Rhodococcus erythropolis group</taxon>
    </lineage>
</organism>
<dbReference type="Proteomes" id="UP000502345">
    <property type="component" value="Chromosome"/>
</dbReference>
<name>A0A6G9CVS2_RHOER</name>
<accession>A0A6G9CVS2</accession>
<dbReference type="AlphaFoldDB" id="A0A6G9CVS2"/>